<comment type="caution">
    <text evidence="7">The sequence shown here is derived from an EMBL/GenBank/DDBJ whole genome shotgun (WGS) entry which is preliminary data.</text>
</comment>
<dbReference type="EMBL" id="PDZR01000002">
    <property type="protein sequence ID" value="PNG27375.1"/>
    <property type="molecule type" value="Genomic_DNA"/>
</dbReference>
<reference evidence="7 8" key="1">
    <citation type="submission" date="2017-10" db="EMBL/GenBank/DDBJ databases">
        <title>Genome announcement of Methylocella silvestris TVC from permafrost.</title>
        <authorList>
            <person name="Wang J."/>
            <person name="Geng K."/>
            <person name="Ul-Haque F."/>
            <person name="Crombie A.T."/>
            <person name="Street L.E."/>
            <person name="Wookey P.A."/>
            <person name="Murrell J.C."/>
            <person name="Pratscher J."/>
        </authorList>
    </citation>
    <scope>NUCLEOTIDE SEQUENCE [LARGE SCALE GENOMIC DNA]</scope>
    <source>
        <strain evidence="7 8">TVC</strain>
    </source>
</reference>
<dbReference type="SUPFAM" id="SSF54975">
    <property type="entry name" value="Acylphosphatase/BLUF domain-like"/>
    <property type="match status" value="1"/>
</dbReference>
<dbReference type="InterPro" id="IPR020456">
    <property type="entry name" value="Acylphosphatase"/>
</dbReference>
<dbReference type="InterPro" id="IPR001792">
    <property type="entry name" value="Acylphosphatase-like_dom"/>
</dbReference>
<evidence type="ECO:0000259" key="6">
    <source>
        <dbReference type="PROSITE" id="PS51160"/>
    </source>
</evidence>
<dbReference type="Pfam" id="PF00708">
    <property type="entry name" value="Acylphosphatase"/>
    <property type="match status" value="1"/>
</dbReference>
<evidence type="ECO:0000313" key="8">
    <source>
        <dbReference type="Proteomes" id="UP000236286"/>
    </source>
</evidence>
<dbReference type="AlphaFoldDB" id="A0A2J7TKS5"/>
<evidence type="ECO:0000256" key="1">
    <source>
        <dbReference type="ARBA" id="ARBA00005614"/>
    </source>
</evidence>
<dbReference type="GO" id="GO:0003998">
    <property type="term" value="F:acylphosphatase activity"/>
    <property type="evidence" value="ECO:0007669"/>
    <property type="project" value="UniProtKB-EC"/>
</dbReference>
<dbReference type="Gene3D" id="3.30.70.100">
    <property type="match status" value="1"/>
</dbReference>
<feature type="domain" description="Acylphosphatase-like" evidence="6">
    <location>
        <begin position="1"/>
        <end position="87"/>
    </location>
</feature>
<dbReference type="PROSITE" id="PS00151">
    <property type="entry name" value="ACYLPHOSPHATASE_2"/>
    <property type="match status" value="1"/>
</dbReference>
<dbReference type="PROSITE" id="PS51160">
    <property type="entry name" value="ACYLPHOSPHATASE_3"/>
    <property type="match status" value="1"/>
</dbReference>
<evidence type="ECO:0000256" key="3">
    <source>
        <dbReference type="ARBA" id="ARBA00047645"/>
    </source>
</evidence>
<evidence type="ECO:0000256" key="2">
    <source>
        <dbReference type="ARBA" id="ARBA00012150"/>
    </source>
</evidence>
<dbReference type="PANTHER" id="PTHR47268:SF4">
    <property type="entry name" value="ACYLPHOSPHATASE"/>
    <property type="match status" value="1"/>
</dbReference>
<comment type="similarity">
    <text evidence="1 5">Belongs to the acylphosphatase family.</text>
</comment>
<feature type="active site" evidence="4">
    <location>
        <position position="30"/>
    </location>
</feature>
<dbReference type="Proteomes" id="UP000236286">
    <property type="component" value="Unassembled WGS sequence"/>
</dbReference>
<dbReference type="PANTHER" id="PTHR47268">
    <property type="entry name" value="ACYLPHOSPHATASE"/>
    <property type="match status" value="1"/>
</dbReference>
<proteinExistence type="inferred from homology"/>
<dbReference type="InterPro" id="IPR017968">
    <property type="entry name" value="Acylphosphatase_CS"/>
</dbReference>
<sequence length="96" mass="10205">MIGGRVQGVGYRAWTQDEAEARGVRGWVRNRMDGDVEAVLAGSAAAVDALCALLWRGPPATWVTRVEASPAGPENLGGSGGGFRQIATLESWMRSY</sequence>
<feature type="active site" evidence="4">
    <location>
        <position position="12"/>
    </location>
</feature>
<evidence type="ECO:0000256" key="4">
    <source>
        <dbReference type="PROSITE-ProRule" id="PRU00520"/>
    </source>
</evidence>
<organism evidence="7 8">
    <name type="scientific">Methylocella silvestris</name>
    <dbReference type="NCBI Taxonomy" id="199596"/>
    <lineage>
        <taxon>Bacteria</taxon>
        <taxon>Pseudomonadati</taxon>
        <taxon>Pseudomonadota</taxon>
        <taxon>Alphaproteobacteria</taxon>
        <taxon>Hyphomicrobiales</taxon>
        <taxon>Beijerinckiaceae</taxon>
        <taxon>Methylocella</taxon>
    </lineage>
</organism>
<protein>
    <recommendedName>
        <fullName evidence="2 4">acylphosphatase</fullName>
        <ecNumber evidence="2 4">3.6.1.7</ecNumber>
    </recommendedName>
</protein>
<gene>
    <name evidence="7" type="ORF">CR492_04495</name>
</gene>
<evidence type="ECO:0000256" key="5">
    <source>
        <dbReference type="RuleBase" id="RU004168"/>
    </source>
</evidence>
<dbReference type="OrthoDB" id="5295388at2"/>
<comment type="catalytic activity">
    <reaction evidence="3 4">
        <text>an acyl phosphate + H2O = a carboxylate + phosphate + H(+)</text>
        <dbReference type="Rhea" id="RHEA:14965"/>
        <dbReference type="ChEBI" id="CHEBI:15377"/>
        <dbReference type="ChEBI" id="CHEBI:15378"/>
        <dbReference type="ChEBI" id="CHEBI:29067"/>
        <dbReference type="ChEBI" id="CHEBI:43474"/>
        <dbReference type="ChEBI" id="CHEBI:59918"/>
        <dbReference type="EC" id="3.6.1.7"/>
    </reaction>
</comment>
<name>A0A2J7TKS5_METSI</name>
<dbReference type="InterPro" id="IPR036046">
    <property type="entry name" value="Acylphosphatase-like_dom_sf"/>
</dbReference>
<evidence type="ECO:0000313" key="7">
    <source>
        <dbReference type="EMBL" id="PNG27375.1"/>
    </source>
</evidence>
<keyword evidence="4 7" id="KW-0378">Hydrolase</keyword>
<dbReference type="EC" id="3.6.1.7" evidence="2 4"/>
<accession>A0A2J7TKS5</accession>